<evidence type="ECO:0000313" key="2">
    <source>
        <dbReference type="Proteomes" id="UP000248731"/>
    </source>
</evidence>
<dbReference type="Proteomes" id="UP000248731">
    <property type="component" value="Chromosome 1"/>
</dbReference>
<reference evidence="1 2" key="1">
    <citation type="submission" date="2018-06" db="EMBL/GenBank/DDBJ databases">
        <authorList>
            <consortium name="Pathogen Informatics"/>
            <person name="Doyle S."/>
        </authorList>
    </citation>
    <scope>NUCLEOTIDE SEQUENCE [LARGE SCALE GENOMIC DNA]</scope>
    <source>
        <strain evidence="1 2">NCTC7307</strain>
    </source>
</reference>
<dbReference type="AlphaFoldDB" id="A0A2X4TVC7"/>
<sequence length="98" mass="11304">MVMLFTQPALWARMNSCNFALVAFGPLVVEPEHRRDAEAINVATVSNGLEFCPWMRIREWPKTIRLPLVLRLLVLLILIAMRNYPTGHHPSSIYRYGL</sequence>
<evidence type="ECO:0000313" key="1">
    <source>
        <dbReference type="EMBL" id="SQI25892.1"/>
    </source>
</evidence>
<proteinExistence type="predicted"/>
<dbReference type="EMBL" id="LS483466">
    <property type="protein sequence ID" value="SQI25892.1"/>
    <property type="molecule type" value="Genomic_DNA"/>
</dbReference>
<gene>
    <name evidence="1" type="ORF">NCTC7307_03601</name>
</gene>
<protein>
    <submittedName>
        <fullName evidence="1">Uncharacterized protein</fullName>
    </submittedName>
</protein>
<name>A0A2X4TVC7_SALER</name>
<organism evidence="1 2">
    <name type="scientific">Salmonella enterica subsp. arizonae</name>
    <dbReference type="NCBI Taxonomy" id="59203"/>
    <lineage>
        <taxon>Bacteria</taxon>
        <taxon>Pseudomonadati</taxon>
        <taxon>Pseudomonadota</taxon>
        <taxon>Gammaproteobacteria</taxon>
        <taxon>Enterobacterales</taxon>
        <taxon>Enterobacteriaceae</taxon>
        <taxon>Salmonella</taxon>
    </lineage>
</organism>
<keyword evidence="2" id="KW-1185">Reference proteome</keyword>
<accession>A0A2X4TVC7</accession>